<protein>
    <submittedName>
        <fullName evidence="2">Uncharacterized protein</fullName>
    </submittedName>
</protein>
<feature type="non-terminal residue" evidence="2">
    <location>
        <position position="71"/>
    </location>
</feature>
<dbReference type="EMBL" id="CAKOES020000143">
    <property type="protein sequence ID" value="CAH2329981.1"/>
    <property type="molecule type" value="Genomic_DNA"/>
</dbReference>
<accession>A0AAD1X033</accession>
<dbReference type="AlphaFoldDB" id="A0AAD1X033"/>
<sequence length="71" mass="8166">WPVARQHWEEYKRPPPKWPPHEEGTRGKHSAGEGARAPARRADTLTGVREEERSVYTAAVARKSRPRHSRS</sequence>
<name>A0AAD1X033_PELCU</name>
<reference evidence="2" key="1">
    <citation type="submission" date="2022-03" db="EMBL/GenBank/DDBJ databases">
        <authorList>
            <person name="Alioto T."/>
            <person name="Alioto T."/>
            <person name="Gomez Garrido J."/>
        </authorList>
    </citation>
    <scope>NUCLEOTIDE SEQUENCE</scope>
</reference>
<proteinExistence type="predicted"/>
<evidence type="ECO:0000313" key="3">
    <source>
        <dbReference type="Proteomes" id="UP001295444"/>
    </source>
</evidence>
<feature type="compositionally biased region" description="Basic and acidic residues" evidence="1">
    <location>
        <begin position="1"/>
        <end position="26"/>
    </location>
</feature>
<dbReference type="Proteomes" id="UP001295444">
    <property type="component" value="Unassembled WGS sequence"/>
</dbReference>
<organism evidence="2 3">
    <name type="scientific">Pelobates cultripes</name>
    <name type="common">Western spadefoot toad</name>
    <dbReference type="NCBI Taxonomy" id="61616"/>
    <lineage>
        <taxon>Eukaryota</taxon>
        <taxon>Metazoa</taxon>
        <taxon>Chordata</taxon>
        <taxon>Craniata</taxon>
        <taxon>Vertebrata</taxon>
        <taxon>Euteleostomi</taxon>
        <taxon>Amphibia</taxon>
        <taxon>Batrachia</taxon>
        <taxon>Anura</taxon>
        <taxon>Pelobatoidea</taxon>
        <taxon>Pelobatidae</taxon>
        <taxon>Pelobates</taxon>
    </lineage>
</organism>
<feature type="region of interest" description="Disordered" evidence="1">
    <location>
        <begin position="1"/>
        <end position="71"/>
    </location>
</feature>
<keyword evidence="3" id="KW-1185">Reference proteome</keyword>
<feature type="non-terminal residue" evidence="2">
    <location>
        <position position="1"/>
    </location>
</feature>
<feature type="compositionally biased region" description="Basic and acidic residues" evidence="1">
    <location>
        <begin position="40"/>
        <end position="54"/>
    </location>
</feature>
<evidence type="ECO:0000313" key="2">
    <source>
        <dbReference type="EMBL" id="CAH2329981.1"/>
    </source>
</evidence>
<comment type="caution">
    <text evidence="2">The sequence shown here is derived from an EMBL/GenBank/DDBJ whole genome shotgun (WGS) entry which is preliminary data.</text>
</comment>
<gene>
    <name evidence="2" type="ORF">PECUL_23A013870</name>
</gene>
<evidence type="ECO:0000256" key="1">
    <source>
        <dbReference type="SAM" id="MobiDB-lite"/>
    </source>
</evidence>
<feature type="compositionally biased region" description="Basic residues" evidence="1">
    <location>
        <begin position="62"/>
        <end position="71"/>
    </location>
</feature>